<name>A0ACB8X4F4_9TELE</name>
<comment type="caution">
    <text evidence="1">The sequence shown here is derived from an EMBL/GenBank/DDBJ whole genome shotgun (WGS) entry which is preliminary data.</text>
</comment>
<protein>
    <submittedName>
        <fullName evidence="1">Uncharacterized protein</fullName>
    </submittedName>
</protein>
<accession>A0ACB8X4F4</accession>
<organism evidence="1 2">
    <name type="scientific">Scortum barcoo</name>
    <name type="common">barcoo grunter</name>
    <dbReference type="NCBI Taxonomy" id="214431"/>
    <lineage>
        <taxon>Eukaryota</taxon>
        <taxon>Metazoa</taxon>
        <taxon>Chordata</taxon>
        <taxon>Craniata</taxon>
        <taxon>Vertebrata</taxon>
        <taxon>Euteleostomi</taxon>
        <taxon>Actinopterygii</taxon>
        <taxon>Neopterygii</taxon>
        <taxon>Teleostei</taxon>
        <taxon>Neoteleostei</taxon>
        <taxon>Acanthomorphata</taxon>
        <taxon>Eupercaria</taxon>
        <taxon>Centrarchiformes</taxon>
        <taxon>Terapontoidei</taxon>
        <taxon>Terapontidae</taxon>
        <taxon>Scortum</taxon>
    </lineage>
</organism>
<keyword evidence="2" id="KW-1185">Reference proteome</keyword>
<gene>
    <name evidence="1" type="ORF">L3Q82_021698</name>
</gene>
<evidence type="ECO:0000313" key="2">
    <source>
        <dbReference type="Proteomes" id="UP000831701"/>
    </source>
</evidence>
<dbReference type="Proteomes" id="UP000831701">
    <property type="component" value="Chromosome 3"/>
</dbReference>
<dbReference type="EMBL" id="CM041533">
    <property type="protein sequence ID" value="KAI3375192.1"/>
    <property type="molecule type" value="Genomic_DNA"/>
</dbReference>
<evidence type="ECO:0000313" key="1">
    <source>
        <dbReference type="EMBL" id="KAI3375192.1"/>
    </source>
</evidence>
<proteinExistence type="predicted"/>
<sequence length="539" mass="61627">MSAGNAQIGKLAPDFTAKALMQSGQFKDLKLSDYRGKYVVFFFYPLDFTFVCPTEIIAFSDASDDFRKIGCEVIAASVDSHFSHFAWTNTPRKEGGLGPMKIPLVSDTRRTISKDYGVLKEDEGIAYRGLFIIDDKGILRQITINDLPVGRSVDEIMRLVQAFQFTDKHGEGLITSLSFQSAQLAGNQEVTPSNLTSRRAKTSSPSTDKHKARVCHLLMFFSLKWTGLFLNDLKTEQESLVFVKRMMAVAVSSITYLRGIFPEDAYRSRYLEDLCIKVLREDGNTPGASKVVKWMMGCFDALEKQYLQIVFIGVYTNPDEPNCIIESYQFKFKYTERGPEMDILRNNDMEMQVTLEDTKRASVLLIRKLFLLMQNLGALPNNVYLTMKLYYYDDVTPANYQPPGFKEGECDSLWFEGMAVHFKVGEVQTAFHTLRVRVSAEQGRLEKLQEGNHLRETKQVDQRELLERKVIKVGSDRVIGVCCQFIIILNSWLQNPRRKMYGEEDLPSEDESAQFKKPIRPLPKRTTAAKKLARKRRRI</sequence>
<reference evidence="1" key="1">
    <citation type="submission" date="2022-04" db="EMBL/GenBank/DDBJ databases">
        <title>Jade perch genome.</title>
        <authorList>
            <person name="Chao B."/>
        </authorList>
    </citation>
    <scope>NUCLEOTIDE SEQUENCE</scope>
    <source>
        <strain evidence="1">CB-2022</strain>
    </source>
</reference>